<gene>
    <name evidence="3" type="ORF">EJD97_010156</name>
</gene>
<dbReference type="PANTHER" id="PTHR23322">
    <property type="entry name" value="FAS-ASSOCIATED PROTEIN"/>
    <property type="match status" value="1"/>
</dbReference>
<dbReference type="SUPFAM" id="SSF46934">
    <property type="entry name" value="UBA-like"/>
    <property type="match status" value="1"/>
</dbReference>
<dbReference type="GO" id="GO:0043130">
    <property type="term" value="F:ubiquitin binding"/>
    <property type="evidence" value="ECO:0007669"/>
    <property type="project" value="TreeGrafter"/>
</dbReference>
<dbReference type="PANTHER" id="PTHR23322:SF84">
    <property type="entry name" value="UBX DOMAIN-CONTAINING PROTEIN"/>
    <property type="match status" value="1"/>
</dbReference>
<dbReference type="GO" id="GO:0005634">
    <property type="term" value="C:nucleus"/>
    <property type="evidence" value="ECO:0007669"/>
    <property type="project" value="TreeGrafter"/>
</dbReference>
<dbReference type="GO" id="GO:0043161">
    <property type="term" value="P:proteasome-mediated ubiquitin-dependent protein catabolic process"/>
    <property type="evidence" value="ECO:0007669"/>
    <property type="project" value="TreeGrafter"/>
</dbReference>
<evidence type="ECO:0000259" key="2">
    <source>
        <dbReference type="PROSITE" id="PS50033"/>
    </source>
</evidence>
<dbReference type="PROSITE" id="PS50033">
    <property type="entry name" value="UBX"/>
    <property type="match status" value="1"/>
</dbReference>
<proteinExistence type="predicted"/>
<dbReference type="InterPro" id="IPR001012">
    <property type="entry name" value="UBX_dom"/>
</dbReference>
<dbReference type="Pfam" id="PF00789">
    <property type="entry name" value="UBX"/>
    <property type="match status" value="1"/>
</dbReference>
<dbReference type="AlphaFoldDB" id="A0A6N2BHP2"/>
<dbReference type="Gene3D" id="1.10.8.10">
    <property type="entry name" value="DNA helicase RuvA subunit, C-terminal domain"/>
    <property type="match status" value="1"/>
</dbReference>
<evidence type="ECO:0000313" key="3">
    <source>
        <dbReference type="EMBL" id="TMW94516.1"/>
    </source>
</evidence>
<keyword evidence="1" id="KW-0833">Ubl conjugation pathway</keyword>
<protein>
    <recommendedName>
        <fullName evidence="2">UBX domain-containing protein</fullName>
    </recommendedName>
</protein>
<dbReference type="InterPro" id="IPR050730">
    <property type="entry name" value="UBX_domain-protein"/>
</dbReference>
<name>A0A6N2BHP2_SOLCI</name>
<comment type="caution">
    <text evidence="3">The sequence shown here is derived from an EMBL/GenBank/DDBJ whole genome shotgun (WGS) entry which is preliminary data.</text>
</comment>
<dbReference type="CDD" id="cd01767">
    <property type="entry name" value="UBX"/>
    <property type="match status" value="1"/>
</dbReference>
<dbReference type="CDD" id="cd14273">
    <property type="entry name" value="UBA_TAP-C_like"/>
    <property type="match status" value="1"/>
</dbReference>
<reference evidence="3" key="1">
    <citation type="submission" date="2019-05" db="EMBL/GenBank/DDBJ databases">
        <title>The de novo reference genome and transcriptome assemblies of the wild tomato species Solanum chilense.</title>
        <authorList>
            <person name="Stam R."/>
            <person name="Nosenko T."/>
            <person name="Hoerger A.C."/>
            <person name="Stephan W."/>
            <person name="Seidel M.A."/>
            <person name="Kuhn J.M.M."/>
            <person name="Haberer G."/>
            <person name="Tellier A."/>
        </authorList>
    </citation>
    <scope>NUCLEOTIDE SEQUENCE</scope>
    <source>
        <tissue evidence="3">Mature leaves</tissue>
    </source>
</reference>
<feature type="domain" description="UBX" evidence="2">
    <location>
        <begin position="239"/>
        <end position="319"/>
    </location>
</feature>
<dbReference type="InterPro" id="IPR009060">
    <property type="entry name" value="UBA-like_sf"/>
</dbReference>
<dbReference type="InterPro" id="IPR029071">
    <property type="entry name" value="Ubiquitin-like_domsf"/>
</dbReference>
<dbReference type="Gene3D" id="3.10.20.90">
    <property type="entry name" value="Phosphatidylinositol 3-kinase Catalytic Subunit, Chain A, domain 1"/>
    <property type="match status" value="1"/>
</dbReference>
<evidence type="ECO:0000256" key="1">
    <source>
        <dbReference type="ARBA" id="ARBA00022786"/>
    </source>
</evidence>
<dbReference type="Pfam" id="PF14555">
    <property type="entry name" value="UBA_4"/>
    <property type="match status" value="1"/>
</dbReference>
<organism evidence="3">
    <name type="scientific">Solanum chilense</name>
    <name type="common">Tomato</name>
    <name type="synonym">Lycopersicon chilense</name>
    <dbReference type="NCBI Taxonomy" id="4083"/>
    <lineage>
        <taxon>Eukaryota</taxon>
        <taxon>Viridiplantae</taxon>
        <taxon>Streptophyta</taxon>
        <taxon>Embryophyta</taxon>
        <taxon>Tracheophyta</taxon>
        <taxon>Spermatophyta</taxon>
        <taxon>Magnoliopsida</taxon>
        <taxon>eudicotyledons</taxon>
        <taxon>Gunneridae</taxon>
        <taxon>Pentapetalae</taxon>
        <taxon>asterids</taxon>
        <taxon>lamiids</taxon>
        <taxon>Solanales</taxon>
        <taxon>Solanaceae</taxon>
        <taxon>Solanoideae</taxon>
        <taxon>Solaneae</taxon>
        <taxon>Solanum</taxon>
        <taxon>Solanum subgen. Lycopersicon</taxon>
    </lineage>
</organism>
<accession>A0A6N2BHP2</accession>
<dbReference type="EMBL" id="RXGB01002611">
    <property type="protein sequence ID" value="TMW94516.1"/>
    <property type="molecule type" value="Genomic_DNA"/>
</dbReference>
<dbReference type="SUPFAM" id="SSF54236">
    <property type="entry name" value="Ubiquitin-like"/>
    <property type="match status" value="1"/>
</dbReference>
<dbReference type="SUPFAM" id="SSF52833">
    <property type="entry name" value="Thioredoxin-like"/>
    <property type="match status" value="1"/>
</dbReference>
<sequence>MNMLISSFLDIAVDQTVDTAREFLQATNWNLEEAIQRFFSGNNNGATAAAESFNYSPLIENTPTLREWEDDDDDDVHLPSPVRREVFYDENSGLYEDERDQISSSTFDSYSNNALSDLFRPPYEFLYNGPFDHAKEAGAKRNKWLLVNVQSRGQKMRSWNGMVQPERLLEDAMAFIDLTPSEYHSDLIRKQLERLTHRDRTEESSDTNHELKEITEENDHELLIYLPLPEEPNGSLICDRKLVCRIAIRLPDGRRIQRNFMKTDPIKLLWSFCSTQFEEAKTRAFRFRQAMPGPTKFWNYDSNLTFEESGLDNSIIALVMI</sequence>
<dbReference type="InterPro" id="IPR036249">
    <property type="entry name" value="Thioredoxin-like_sf"/>
</dbReference>